<name>A0A2P5C192_PARAD</name>
<feature type="region of interest" description="Disordered" evidence="1">
    <location>
        <begin position="1"/>
        <end position="20"/>
    </location>
</feature>
<evidence type="ECO:0000313" key="2">
    <source>
        <dbReference type="EMBL" id="PON54833.1"/>
    </source>
</evidence>
<dbReference type="AlphaFoldDB" id="A0A2P5C192"/>
<dbReference type="EMBL" id="JXTB01000189">
    <property type="protein sequence ID" value="PON54833.1"/>
    <property type="molecule type" value="Genomic_DNA"/>
</dbReference>
<dbReference type="OrthoDB" id="10520340at2759"/>
<organism evidence="2 3">
    <name type="scientific">Parasponia andersonii</name>
    <name type="common">Sponia andersonii</name>
    <dbReference type="NCBI Taxonomy" id="3476"/>
    <lineage>
        <taxon>Eukaryota</taxon>
        <taxon>Viridiplantae</taxon>
        <taxon>Streptophyta</taxon>
        <taxon>Embryophyta</taxon>
        <taxon>Tracheophyta</taxon>
        <taxon>Spermatophyta</taxon>
        <taxon>Magnoliopsida</taxon>
        <taxon>eudicotyledons</taxon>
        <taxon>Gunneridae</taxon>
        <taxon>Pentapetalae</taxon>
        <taxon>rosids</taxon>
        <taxon>fabids</taxon>
        <taxon>Rosales</taxon>
        <taxon>Cannabaceae</taxon>
        <taxon>Parasponia</taxon>
    </lineage>
</organism>
<accession>A0A2P5C192</accession>
<evidence type="ECO:0000313" key="3">
    <source>
        <dbReference type="Proteomes" id="UP000237105"/>
    </source>
</evidence>
<feature type="compositionally biased region" description="Low complexity" evidence="1">
    <location>
        <begin position="1"/>
        <end position="12"/>
    </location>
</feature>
<evidence type="ECO:0000256" key="1">
    <source>
        <dbReference type="SAM" id="MobiDB-lite"/>
    </source>
</evidence>
<sequence>MTSSSSKSEGSSTPKEVKISWDHPCDSFGLAVPQSAPSSVANAPKLVKKKQKASVINELMPNRQKIRAPSGLMKDARKLSKKGPSSNVIQQYKEGLSASLVEIISSEWCYFLNLPLFLIQASLYALKDYNEKTPALASAFVNQKKAKDAANKIAAKESLLLKAEIA</sequence>
<protein>
    <submittedName>
        <fullName evidence="2">Uncharacterized protein</fullName>
    </submittedName>
</protein>
<dbReference type="Proteomes" id="UP000237105">
    <property type="component" value="Unassembled WGS sequence"/>
</dbReference>
<proteinExistence type="predicted"/>
<reference evidence="3" key="1">
    <citation type="submission" date="2016-06" db="EMBL/GenBank/DDBJ databases">
        <title>Parallel loss of symbiosis genes in relatives of nitrogen-fixing non-legume Parasponia.</title>
        <authorList>
            <person name="Van Velzen R."/>
            <person name="Holmer R."/>
            <person name="Bu F."/>
            <person name="Rutten L."/>
            <person name="Van Zeijl A."/>
            <person name="Liu W."/>
            <person name="Santuari L."/>
            <person name="Cao Q."/>
            <person name="Sharma T."/>
            <person name="Shen D."/>
            <person name="Roswanjaya Y."/>
            <person name="Wardhani T."/>
            <person name="Kalhor M.S."/>
            <person name="Jansen J."/>
            <person name="Van den Hoogen J."/>
            <person name="Gungor B."/>
            <person name="Hartog M."/>
            <person name="Hontelez J."/>
            <person name="Verver J."/>
            <person name="Yang W.-C."/>
            <person name="Schijlen E."/>
            <person name="Repin R."/>
            <person name="Schilthuizen M."/>
            <person name="Schranz E."/>
            <person name="Heidstra R."/>
            <person name="Miyata K."/>
            <person name="Fedorova E."/>
            <person name="Kohlen W."/>
            <person name="Bisseling T."/>
            <person name="Smit S."/>
            <person name="Geurts R."/>
        </authorList>
    </citation>
    <scope>NUCLEOTIDE SEQUENCE [LARGE SCALE GENOMIC DNA]</scope>
    <source>
        <strain evidence="3">cv. WU1-14</strain>
    </source>
</reference>
<comment type="caution">
    <text evidence="2">The sequence shown here is derived from an EMBL/GenBank/DDBJ whole genome shotgun (WGS) entry which is preliminary data.</text>
</comment>
<keyword evidence="3" id="KW-1185">Reference proteome</keyword>
<gene>
    <name evidence="2" type="ORF">PanWU01x14_191990</name>
</gene>